<organism evidence="1 2">
    <name type="scientific">Aspergillus avenaceus</name>
    <dbReference type="NCBI Taxonomy" id="36643"/>
    <lineage>
        <taxon>Eukaryota</taxon>
        <taxon>Fungi</taxon>
        <taxon>Dikarya</taxon>
        <taxon>Ascomycota</taxon>
        <taxon>Pezizomycotina</taxon>
        <taxon>Eurotiomycetes</taxon>
        <taxon>Eurotiomycetidae</taxon>
        <taxon>Eurotiales</taxon>
        <taxon>Aspergillaceae</taxon>
        <taxon>Aspergillus</taxon>
        <taxon>Aspergillus subgen. Circumdati</taxon>
    </lineage>
</organism>
<dbReference type="EMBL" id="ML742273">
    <property type="protein sequence ID" value="KAE8146284.1"/>
    <property type="molecule type" value="Genomic_DNA"/>
</dbReference>
<sequence length="266" mass="30024">MPRLFDFQGSDSDYIKFLELKVLEAEGASLSANLSTNTWPSALSSAQQPYEFQFVIVKPKQLNDFIASVPSEENWVAAKHDAGIYTAQRNARAIKLMLGETTEAISPSQQGYIHPETPSIPLSDNGDSILRAHKYGAFIFTCADEGKFASRVTEYQKLIFISYCTVLIYTKNSKETVYSMMRKYINKDSDDKTLDYYRYGALWANRCIASLLYNGLGHRSWEIFLLQARSPAQFGRSAIYDCNSFQEVATRLGCRRSASVLATTWT</sequence>
<accession>A0A5N6TIT4</accession>
<proteinExistence type="predicted"/>
<dbReference type="Proteomes" id="UP000325780">
    <property type="component" value="Unassembled WGS sequence"/>
</dbReference>
<reference evidence="1 2" key="1">
    <citation type="submission" date="2019-04" db="EMBL/GenBank/DDBJ databases">
        <title>Friends and foes A comparative genomics study of 23 Aspergillus species from section Flavi.</title>
        <authorList>
            <consortium name="DOE Joint Genome Institute"/>
            <person name="Kjaerbolling I."/>
            <person name="Vesth T."/>
            <person name="Frisvad J.C."/>
            <person name="Nybo J.L."/>
            <person name="Theobald S."/>
            <person name="Kildgaard S."/>
            <person name="Isbrandt T."/>
            <person name="Kuo A."/>
            <person name="Sato A."/>
            <person name="Lyhne E.K."/>
            <person name="Kogle M.E."/>
            <person name="Wiebenga A."/>
            <person name="Kun R.S."/>
            <person name="Lubbers R.J."/>
            <person name="Makela M.R."/>
            <person name="Barry K."/>
            <person name="Chovatia M."/>
            <person name="Clum A."/>
            <person name="Daum C."/>
            <person name="Haridas S."/>
            <person name="He G."/>
            <person name="LaButti K."/>
            <person name="Lipzen A."/>
            <person name="Mondo S."/>
            <person name="Riley R."/>
            <person name="Salamov A."/>
            <person name="Simmons B.A."/>
            <person name="Magnuson J.K."/>
            <person name="Henrissat B."/>
            <person name="Mortensen U.H."/>
            <person name="Larsen T.O."/>
            <person name="Devries R.P."/>
            <person name="Grigoriev I.V."/>
            <person name="Machida M."/>
            <person name="Baker S.E."/>
            <person name="Andersen M.R."/>
        </authorList>
    </citation>
    <scope>NUCLEOTIDE SEQUENCE [LARGE SCALE GENOMIC DNA]</scope>
    <source>
        <strain evidence="1 2">IBT 18842</strain>
    </source>
</reference>
<gene>
    <name evidence="1" type="ORF">BDV25DRAFT_143843</name>
</gene>
<protein>
    <submittedName>
        <fullName evidence="1">Uncharacterized protein</fullName>
    </submittedName>
</protein>
<dbReference type="AlphaFoldDB" id="A0A5N6TIT4"/>
<name>A0A5N6TIT4_ASPAV</name>
<evidence type="ECO:0000313" key="2">
    <source>
        <dbReference type="Proteomes" id="UP000325780"/>
    </source>
</evidence>
<evidence type="ECO:0000313" key="1">
    <source>
        <dbReference type="EMBL" id="KAE8146284.1"/>
    </source>
</evidence>
<dbReference type="OrthoDB" id="4510162at2759"/>
<keyword evidence="2" id="KW-1185">Reference proteome</keyword>